<gene>
    <name evidence="1" type="ORF">DFH07DRAFT_968849</name>
</gene>
<reference evidence="1" key="1">
    <citation type="submission" date="2023-03" db="EMBL/GenBank/DDBJ databases">
        <title>Massive genome expansion in bonnet fungi (Mycena s.s.) driven by repeated elements and novel gene families across ecological guilds.</title>
        <authorList>
            <consortium name="Lawrence Berkeley National Laboratory"/>
            <person name="Harder C.B."/>
            <person name="Miyauchi S."/>
            <person name="Viragh M."/>
            <person name="Kuo A."/>
            <person name="Thoen E."/>
            <person name="Andreopoulos B."/>
            <person name="Lu D."/>
            <person name="Skrede I."/>
            <person name="Drula E."/>
            <person name="Henrissat B."/>
            <person name="Morin E."/>
            <person name="Kohler A."/>
            <person name="Barry K."/>
            <person name="LaButti K."/>
            <person name="Morin E."/>
            <person name="Salamov A."/>
            <person name="Lipzen A."/>
            <person name="Mereny Z."/>
            <person name="Hegedus B."/>
            <person name="Baldrian P."/>
            <person name="Stursova M."/>
            <person name="Weitz H."/>
            <person name="Taylor A."/>
            <person name="Grigoriev I.V."/>
            <person name="Nagy L.G."/>
            <person name="Martin F."/>
            <person name="Kauserud H."/>
        </authorList>
    </citation>
    <scope>NUCLEOTIDE SEQUENCE</scope>
    <source>
        <strain evidence="1">CBHHK188m</strain>
    </source>
</reference>
<evidence type="ECO:0000313" key="2">
    <source>
        <dbReference type="Proteomes" id="UP001215280"/>
    </source>
</evidence>
<accession>A0AAD7HYJ9</accession>
<name>A0AAD7HYJ9_9AGAR</name>
<dbReference type="AlphaFoldDB" id="A0AAD7HYJ9"/>
<dbReference type="EMBL" id="JARJLG010000185">
    <property type="protein sequence ID" value="KAJ7731098.1"/>
    <property type="molecule type" value="Genomic_DNA"/>
</dbReference>
<evidence type="ECO:0000313" key="1">
    <source>
        <dbReference type="EMBL" id="KAJ7731098.1"/>
    </source>
</evidence>
<sequence length="70" mass="7807">MAPFTPLFIGGQEVLASDSTTLTWTSKTWEQTTPYARRDLFLKAADRWRDLVVQTTLEEAACSKAWAIGG</sequence>
<protein>
    <submittedName>
        <fullName evidence="1">Uncharacterized protein</fullName>
    </submittedName>
</protein>
<keyword evidence="2" id="KW-1185">Reference proteome</keyword>
<organism evidence="1 2">
    <name type="scientific">Mycena maculata</name>
    <dbReference type="NCBI Taxonomy" id="230809"/>
    <lineage>
        <taxon>Eukaryota</taxon>
        <taxon>Fungi</taxon>
        <taxon>Dikarya</taxon>
        <taxon>Basidiomycota</taxon>
        <taxon>Agaricomycotina</taxon>
        <taxon>Agaricomycetes</taxon>
        <taxon>Agaricomycetidae</taxon>
        <taxon>Agaricales</taxon>
        <taxon>Marasmiineae</taxon>
        <taxon>Mycenaceae</taxon>
        <taxon>Mycena</taxon>
    </lineage>
</organism>
<dbReference type="Proteomes" id="UP001215280">
    <property type="component" value="Unassembled WGS sequence"/>
</dbReference>
<comment type="caution">
    <text evidence="1">The sequence shown here is derived from an EMBL/GenBank/DDBJ whole genome shotgun (WGS) entry which is preliminary data.</text>
</comment>
<proteinExistence type="predicted"/>